<proteinExistence type="inferred from homology"/>
<dbReference type="SUPFAM" id="SSF48452">
    <property type="entry name" value="TPR-like"/>
    <property type="match status" value="1"/>
</dbReference>
<comment type="similarity">
    <text evidence="9">Belongs to the Tom70 family.</text>
</comment>
<evidence type="ECO:0000256" key="10">
    <source>
        <dbReference type="PROSITE-ProRule" id="PRU00339"/>
    </source>
</evidence>
<evidence type="ECO:0000256" key="5">
    <source>
        <dbReference type="ARBA" id="ARBA00022803"/>
    </source>
</evidence>
<comment type="subcellular location">
    <subcellularLocation>
        <location evidence="1">Mitochondrion outer membrane</location>
        <topology evidence="1">Single-pass membrane protein</topology>
    </subcellularLocation>
</comment>
<keyword evidence="8" id="KW-0472">Membrane</keyword>
<evidence type="ECO:0000256" key="2">
    <source>
        <dbReference type="ARBA" id="ARBA00022692"/>
    </source>
</evidence>
<dbReference type="GO" id="GO:0045039">
    <property type="term" value="P:protein insertion into mitochondrial inner membrane"/>
    <property type="evidence" value="ECO:0007669"/>
    <property type="project" value="TreeGrafter"/>
</dbReference>
<dbReference type="EMBL" id="WJQU01002625">
    <property type="protein sequence ID" value="KAJ6632641.1"/>
    <property type="molecule type" value="Genomic_DNA"/>
</dbReference>
<dbReference type="GO" id="GO:0030943">
    <property type="term" value="F:mitochondrion targeting sequence binding"/>
    <property type="evidence" value="ECO:0007669"/>
    <property type="project" value="TreeGrafter"/>
</dbReference>
<dbReference type="Proteomes" id="UP001151699">
    <property type="component" value="Unassembled WGS sequence"/>
</dbReference>
<evidence type="ECO:0000256" key="7">
    <source>
        <dbReference type="ARBA" id="ARBA00023128"/>
    </source>
</evidence>
<dbReference type="InterPro" id="IPR011990">
    <property type="entry name" value="TPR-like_helical_dom_sf"/>
</dbReference>
<dbReference type="InterPro" id="IPR019734">
    <property type="entry name" value="TPR_rpt"/>
</dbReference>
<dbReference type="GO" id="GO:0005741">
    <property type="term" value="C:mitochondrial outer membrane"/>
    <property type="evidence" value="ECO:0007669"/>
    <property type="project" value="UniProtKB-SubCell"/>
</dbReference>
<evidence type="ECO:0000256" key="6">
    <source>
        <dbReference type="ARBA" id="ARBA00022989"/>
    </source>
</evidence>
<organism evidence="11 12">
    <name type="scientific">Pseudolycoriella hygida</name>
    <dbReference type="NCBI Taxonomy" id="35572"/>
    <lineage>
        <taxon>Eukaryota</taxon>
        <taxon>Metazoa</taxon>
        <taxon>Ecdysozoa</taxon>
        <taxon>Arthropoda</taxon>
        <taxon>Hexapoda</taxon>
        <taxon>Insecta</taxon>
        <taxon>Pterygota</taxon>
        <taxon>Neoptera</taxon>
        <taxon>Endopterygota</taxon>
        <taxon>Diptera</taxon>
        <taxon>Nematocera</taxon>
        <taxon>Sciaroidea</taxon>
        <taxon>Sciaridae</taxon>
        <taxon>Pseudolycoriella</taxon>
    </lineage>
</organism>
<feature type="repeat" description="TPR" evidence="10">
    <location>
        <begin position="246"/>
        <end position="279"/>
    </location>
</feature>
<keyword evidence="12" id="KW-1185">Reference proteome</keyword>
<dbReference type="Gene3D" id="1.25.40.10">
    <property type="entry name" value="Tetratricopeptide repeat domain"/>
    <property type="match status" value="1"/>
</dbReference>
<sequence>MALDAQKYEEIIPACTEEIESSESESEYKMEATLLRGTFYLLIGMVAEALSDFDTLIKNEDVNVALRVNALIKKASLNVQSENADKGFEYFNEAEKLDPKNADIYHQRGQVYILLERLEEATKEFGMAVKLAPEQGMTYIQKCYAEYRLAFVTQNQMALFTVMNDFNNAITKFPECVESYSVMAQVLTEQQQFDQADSFFDKAIKIAPTMASLYVHRGIMVLQWNGDVQKAVDYMHTAIKVDEKCELAYETLGTIEVQRGNLDKAVELFEKALQLAKSEPELIHLYALRNAAIAQINVATKLGIDMSSLSALASGMQ</sequence>
<keyword evidence="5 10" id="KW-0802">TPR repeat</keyword>
<dbReference type="GO" id="GO:0008320">
    <property type="term" value="F:protein transmembrane transporter activity"/>
    <property type="evidence" value="ECO:0007669"/>
    <property type="project" value="TreeGrafter"/>
</dbReference>
<dbReference type="PANTHER" id="PTHR46208:SF1">
    <property type="entry name" value="MITOCHONDRIAL IMPORT RECEPTOR SUBUNIT TOM70"/>
    <property type="match status" value="1"/>
</dbReference>
<evidence type="ECO:0000313" key="12">
    <source>
        <dbReference type="Proteomes" id="UP001151699"/>
    </source>
</evidence>
<feature type="repeat" description="TPR" evidence="10">
    <location>
        <begin position="102"/>
        <end position="135"/>
    </location>
</feature>
<keyword evidence="4" id="KW-1000">Mitochondrion outer membrane</keyword>
<keyword evidence="11" id="KW-0675">Receptor</keyword>
<gene>
    <name evidence="11" type="primary">TOMM70_1</name>
    <name evidence="11" type="ORF">Bhyg_16636</name>
</gene>
<feature type="repeat" description="TPR" evidence="10">
    <location>
        <begin position="68"/>
        <end position="101"/>
    </location>
</feature>
<dbReference type="GO" id="GO:0030150">
    <property type="term" value="P:protein import into mitochondrial matrix"/>
    <property type="evidence" value="ECO:0007669"/>
    <property type="project" value="TreeGrafter"/>
</dbReference>
<reference evidence="11" key="1">
    <citation type="submission" date="2022-07" db="EMBL/GenBank/DDBJ databases">
        <authorList>
            <person name="Trinca V."/>
            <person name="Uliana J.V.C."/>
            <person name="Torres T.T."/>
            <person name="Ward R.J."/>
            <person name="Monesi N."/>
        </authorList>
    </citation>
    <scope>NUCLEOTIDE SEQUENCE</scope>
    <source>
        <strain evidence="11">HSMRA1968</strain>
        <tissue evidence="11">Whole embryos</tissue>
    </source>
</reference>
<keyword evidence="6" id="KW-1133">Transmembrane helix</keyword>
<comment type="caution">
    <text evidence="11">The sequence shown here is derived from an EMBL/GenBank/DDBJ whole genome shotgun (WGS) entry which is preliminary data.</text>
</comment>
<dbReference type="OrthoDB" id="66418at2759"/>
<name>A0A9Q0RUY4_9DIPT</name>
<evidence type="ECO:0000256" key="8">
    <source>
        <dbReference type="ARBA" id="ARBA00023136"/>
    </source>
</evidence>
<keyword evidence="7" id="KW-0496">Mitochondrion</keyword>
<dbReference type="Pfam" id="PF13181">
    <property type="entry name" value="TPR_8"/>
    <property type="match status" value="3"/>
</dbReference>
<dbReference type="SMART" id="SM00028">
    <property type="entry name" value="TPR"/>
    <property type="match status" value="6"/>
</dbReference>
<evidence type="ECO:0000256" key="3">
    <source>
        <dbReference type="ARBA" id="ARBA00022737"/>
    </source>
</evidence>
<protein>
    <submittedName>
        <fullName evidence="11">Mitochondrial import receptor subunit TOM70</fullName>
    </submittedName>
</protein>
<evidence type="ECO:0000256" key="1">
    <source>
        <dbReference type="ARBA" id="ARBA00004572"/>
    </source>
</evidence>
<feature type="repeat" description="TPR" evidence="10">
    <location>
        <begin position="177"/>
        <end position="210"/>
    </location>
</feature>
<evidence type="ECO:0000256" key="9">
    <source>
        <dbReference type="ARBA" id="ARBA00038030"/>
    </source>
</evidence>
<dbReference type="AlphaFoldDB" id="A0A9Q0RUY4"/>
<keyword evidence="3" id="KW-0677">Repeat</keyword>
<dbReference type="Pfam" id="PF13432">
    <property type="entry name" value="TPR_16"/>
    <property type="match status" value="1"/>
</dbReference>
<evidence type="ECO:0000313" key="11">
    <source>
        <dbReference type="EMBL" id="KAJ6632641.1"/>
    </source>
</evidence>
<keyword evidence="2" id="KW-0812">Transmembrane</keyword>
<dbReference type="PROSITE" id="PS50005">
    <property type="entry name" value="TPR"/>
    <property type="match status" value="4"/>
</dbReference>
<dbReference type="PROSITE" id="PS50293">
    <property type="entry name" value="TPR_REGION"/>
    <property type="match status" value="1"/>
</dbReference>
<accession>A0A9Q0RUY4</accession>
<dbReference type="PANTHER" id="PTHR46208">
    <property type="entry name" value="MITOCHONDRIAL IMPORT RECEPTOR SUBUNIT TOM70"/>
    <property type="match status" value="1"/>
</dbReference>
<evidence type="ECO:0000256" key="4">
    <source>
        <dbReference type="ARBA" id="ARBA00022787"/>
    </source>
</evidence>